<protein>
    <submittedName>
        <fullName evidence="1">Uncharacterized protein</fullName>
    </submittedName>
</protein>
<proteinExistence type="predicted"/>
<sequence length="314" mass="34713">MPMVNTQPPPPTQAYAYTGQNPQAGGSGHRRDLSQQQRSQILSSLLQAPNQYTKDYLSQAQAQQTHQPRQPSASHHGRPQQSLHPSQQWQDPQFLAEQQGIYRSIQESRTHAHARGQPQPVQQADSWGYMGGGGWGERASTIPEEDEYDDEEEDDDGWGRPPGAVGMVAGEPAPQITDVFDSLPTYLILPLLEIERTRCRAIHRQRRNNTTPNANASKTMKFATGQISTTVFELAPPRNGLGETSFIDSHGAALRPAERAMFSRDRPAKERFRWGFNPDKDPRVGTLLRWIASTANGLAEIGVSRASIASTVSG</sequence>
<gene>
    <name evidence="1" type="ORF">NUW54_g14716</name>
</gene>
<organism evidence="1 2">
    <name type="scientific">Trametes sanguinea</name>
    <dbReference type="NCBI Taxonomy" id="158606"/>
    <lineage>
        <taxon>Eukaryota</taxon>
        <taxon>Fungi</taxon>
        <taxon>Dikarya</taxon>
        <taxon>Basidiomycota</taxon>
        <taxon>Agaricomycotina</taxon>
        <taxon>Agaricomycetes</taxon>
        <taxon>Polyporales</taxon>
        <taxon>Polyporaceae</taxon>
        <taxon>Trametes</taxon>
    </lineage>
</organism>
<evidence type="ECO:0000313" key="2">
    <source>
        <dbReference type="Proteomes" id="UP001144978"/>
    </source>
</evidence>
<comment type="caution">
    <text evidence="1">The sequence shown here is derived from an EMBL/GenBank/DDBJ whole genome shotgun (WGS) entry which is preliminary data.</text>
</comment>
<name>A0ACC1MBL8_9APHY</name>
<evidence type="ECO:0000313" key="1">
    <source>
        <dbReference type="EMBL" id="KAJ2955755.1"/>
    </source>
</evidence>
<accession>A0ACC1MBL8</accession>
<keyword evidence="2" id="KW-1185">Reference proteome</keyword>
<dbReference type="Proteomes" id="UP001144978">
    <property type="component" value="Unassembled WGS sequence"/>
</dbReference>
<dbReference type="EMBL" id="JANSHE010007856">
    <property type="protein sequence ID" value="KAJ2955755.1"/>
    <property type="molecule type" value="Genomic_DNA"/>
</dbReference>
<reference evidence="1" key="1">
    <citation type="submission" date="2022-08" db="EMBL/GenBank/DDBJ databases">
        <title>Genome Sequence of Pycnoporus sanguineus.</title>
        <authorList>
            <person name="Buettner E."/>
        </authorList>
    </citation>
    <scope>NUCLEOTIDE SEQUENCE</scope>
    <source>
        <strain evidence="1">CG-C14</strain>
    </source>
</reference>